<dbReference type="Proteomes" id="UP000037425">
    <property type="component" value="Unassembled WGS sequence"/>
</dbReference>
<evidence type="ECO:0000313" key="1">
    <source>
        <dbReference type="EMBL" id="KOF15520.1"/>
    </source>
</evidence>
<comment type="caution">
    <text evidence="1">The sequence shown here is derived from an EMBL/GenBank/DDBJ whole genome shotgun (WGS) entry which is preliminary data.</text>
</comment>
<dbReference type="PATRIC" id="fig|106592.7.peg.2336"/>
<dbReference type="AlphaFoldDB" id="A0A0L8BLQ6"/>
<sequence length="89" mass="10391">MAIHFDQSGFEIAPDQIDLLQKIFDQICFEAHISRQDVRAGRLAKFLMDELRVGNADELALIECGRWFCRRAGSTHGRSYEQHRMRTEH</sequence>
<dbReference type="RefSeq" id="WP_053251017.1">
    <property type="nucleotide sequence ID" value="NZ_LGAP01000018.1"/>
</dbReference>
<dbReference type="OrthoDB" id="8419309at2"/>
<proteinExistence type="predicted"/>
<dbReference type="EMBL" id="LGAP01000018">
    <property type="protein sequence ID" value="KOF15520.1"/>
    <property type="molecule type" value="Genomic_DNA"/>
</dbReference>
<protein>
    <submittedName>
        <fullName evidence="1">Uncharacterized protein</fullName>
    </submittedName>
</protein>
<name>A0A0L8BLQ6_ENSAD</name>
<organism evidence="1 2">
    <name type="scientific">Ensifer adhaerens</name>
    <name type="common">Sinorhizobium morelense</name>
    <dbReference type="NCBI Taxonomy" id="106592"/>
    <lineage>
        <taxon>Bacteria</taxon>
        <taxon>Pseudomonadati</taxon>
        <taxon>Pseudomonadota</taxon>
        <taxon>Alphaproteobacteria</taxon>
        <taxon>Hyphomicrobiales</taxon>
        <taxon>Rhizobiaceae</taxon>
        <taxon>Sinorhizobium/Ensifer group</taxon>
        <taxon>Ensifer</taxon>
    </lineage>
</organism>
<gene>
    <name evidence="1" type="ORF">AC244_22370</name>
</gene>
<evidence type="ECO:0000313" key="2">
    <source>
        <dbReference type="Proteomes" id="UP000037425"/>
    </source>
</evidence>
<reference evidence="2" key="1">
    <citation type="submission" date="2015-07" db="EMBL/GenBank/DDBJ databases">
        <title>Whole genome sequence of an Ensifer adhaerens strain isolated from a cave pool in the Wind Cave National Park.</title>
        <authorList>
            <person name="Eng W.W.H."/>
            <person name="Gan H.M."/>
            <person name="Barton H.A."/>
            <person name="Savka M.A."/>
        </authorList>
    </citation>
    <scope>NUCLEOTIDE SEQUENCE [LARGE SCALE GENOMIC DNA]</scope>
    <source>
        <strain evidence="2">SD006</strain>
    </source>
</reference>
<accession>A0A0L8BLQ6</accession>